<feature type="transmembrane region" description="Helical" evidence="1">
    <location>
        <begin position="201"/>
        <end position="221"/>
    </location>
</feature>
<dbReference type="InterPro" id="IPR010266">
    <property type="entry name" value="NnrS"/>
</dbReference>
<gene>
    <name evidence="2" type="ORF">JQU52_05960</name>
</gene>
<name>A0A892ZMJ0_9NEIS</name>
<feature type="transmembrane region" description="Helical" evidence="1">
    <location>
        <begin position="55"/>
        <end position="74"/>
    </location>
</feature>
<dbReference type="RefSeq" id="WP_230340212.1">
    <property type="nucleotide sequence ID" value="NZ_CP069798.1"/>
</dbReference>
<feature type="transmembrane region" description="Helical" evidence="1">
    <location>
        <begin position="227"/>
        <end position="246"/>
    </location>
</feature>
<feature type="transmembrane region" description="Helical" evidence="1">
    <location>
        <begin position="167"/>
        <end position="189"/>
    </location>
</feature>
<evidence type="ECO:0000256" key="1">
    <source>
        <dbReference type="SAM" id="Phobius"/>
    </source>
</evidence>
<sequence length="398" mass="42178">MLIFNPAHPVWAMAFRPFYLLAALFGAAAIVLWGFGYQGHAAMPGFIWHAHEMIWGYAGAVVVGFLLTAVATWTGQPPTRGGMLMSLAALWLLARAGAFFAGGIWVAGISGTAFYLLAAACFARPVLASSNRRNFIAVAALLLLGLTHAAFHWQLAQGSAAALRPALWAGLVMVAGFIGLIGMRVIPFFTAKRLGIAQAAVSKPIMLSALLLPMLMTLNLLLWPQNLGLFAAAGVASGLINAWQLCRWWHRGVKTEPLLWVLFIGFGACALGLIALGMGVPFANLTSLGIHLIAVGGIGLLTLGMMARTALGHTGRPMRLVPPLPLAFWLMVAAALLRALAALLASGLYANWPQALAPSSVYNGLTHASALAFAAALLLFAWRYTPWLLRPRADGKAG</sequence>
<protein>
    <submittedName>
        <fullName evidence="2">NnrS family protein</fullName>
    </submittedName>
</protein>
<keyword evidence="1" id="KW-1133">Transmembrane helix</keyword>
<feature type="transmembrane region" description="Helical" evidence="1">
    <location>
        <begin position="18"/>
        <end position="35"/>
    </location>
</feature>
<accession>A0A892ZMJ0</accession>
<feature type="transmembrane region" description="Helical" evidence="1">
    <location>
        <begin position="104"/>
        <end position="123"/>
    </location>
</feature>
<dbReference type="Pfam" id="PF05940">
    <property type="entry name" value="NnrS"/>
    <property type="match status" value="1"/>
</dbReference>
<dbReference type="AlphaFoldDB" id="A0A892ZMJ0"/>
<dbReference type="Proteomes" id="UP000653156">
    <property type="component" value="Chromosome"/>
</dbReference>
<feature type="transmembrane region" description="Helical" evidence="1">
    <location>
        <begin position="328"/>
        <end position="349"/>
    </location>
</feature>
<keyword evidence="1" id="KW-0812">Transmembrane</keyword>
<reference evidence="2" key="1">
    <citation type="submission" date="2021-02" db="EMBL/GenBank/DDBJ databases">
        <title>Neisseriaceae sp. 26B isolated from the cloaca of a Common Toad-headed Turtle (Mesoclemmys nasuta).</title>
        <authorList>
            <person name="Spergser J."/>
            <person name="Busse H.-J."/>
        </authorList>
    </citation>
    <scope>NUCLEOTIDE SEQUENCE</scope>
    <source>
        <strain evidence="2">26B</strain>
    </source>
</reference>
<proteinExistence type="predicted"/>
<feature type="transmembrane region" description="Helical" evidence="1">
    <location>
        <begin position="135"/>
        <end position="155"/>
    </location>
</feature>
<organism evidence="2 3">
    <name type="scientific">Paralysiella testudinis</name>
    <dbReference type="NCBI Taxonomy" id="2809020"/>
    <lineage>
        <taxon>Bacteria</taxon>
        <taxon>Pseudomonadati</taxon>
        <taxon>Pseudomonadota</taxon>
        <taxon>Betaproteobacteria</taxon>
        <taxon>Neisseriales</taxon>
        <taxon>Neisseriaceae</taxon>
        <taxon>Paralysiella</taxon>
    </lineage>
</organism>
<dbReference type="EMBL" id="CP069798">
    <property type="protein sequence ID" value="QRQ82916.1"/>
    <property type="molecule type" value="Genomic_DNA"/>
</dbReference>
<feature type="transmembrane region" description="Helical" evidence="1">
    <location>
        <begin position="258"/>
        <end position="282"/>
    </location>
</feature>
<keyword evidence="3" id="KW-1185">Reference proteome</keyword>
<dbReference type="KEGG" id="ptes:JQU52_05960"/>
<evidence type="ECO:0000313" key="2">
    <source>
        <dbReference type="EMBL" id="QRQ82916.1"/>
    </source>
</evidence>
<evidence type="ECO:0000313" key="3">
    <source>
        <dbReference type="Proteomes" id="UP000653156"/>
    </source>
</evidence>
<keyword evidence="1" id="KW-0472">Membrane</keyword>
<feature type="transmembrane region" description="Helical" evidence="1">
    <location>
        <begin position="288"/>
        <end position="307"/>
    </location>
</feature>
<feature type="transmembrane region" description="Helical" evidence="1">
    <location>
        <begin position="361"/>
        <end position="382"/>
    </location>
</feature>